<evidence type="ECO:0000256" key="5">
    <source>
        <dbReference type="ARBA" id="ARBA00022989"/>
    </source>
</evidence>
<feature type="chain" id="PRO_5043769780" evidence="10">
    <location>
        <begin position="29"/>
        <end position="842"/>
    </location>
</feature>
<evidence type="ECO:0000313" key="11">
    <source>
        <dbReference type="EMBL" id="TWJ31078.1"/>
    </source>
</evidence>
<keyword evidence="6" id="KW-0333">Golgi apparatus</keyword>
<evidence type="ECO:0000256" key="6">
    <source>
        <dbReference type="ARBA" id="ARBA00023034"/>
    </source>
</evidence>
<protein>
    <submittedName>
        <fullName evidence="11">Glycosyl hydrolase family 99</fullName>
    </submittedName>
</protein>
<dbReference type="PANTHER" id="PTHR13572:SF4">
    <property type="entry name" value="RE57134P"/>
    <property type="match status" value="1"/>
</dbReference>
<accession>A0A562WLL1</accession>
<keyword evidence="4" id="KW-0735">Signal-anchor</keyword>
<evidence type="ECO:0000256" key="4">
    <source>
        <dbReference type="ARBA" id="ARBA00022968"/>
    </source>
</evidence>
<evidence type="ECO:0000256" key="9">
    <source>
        <dbReference type="SAM" id="Phobius"/>
    </source>
</evidence>
<dbReference type="OrthoDB" id="9815339at2"/>
<dbReference type="Pfam" id="PF16317">
    <property type="entry name" value="Glyco_hydro_99"/>
    <property type="match status" value="1"/>
</dbReference>
<dbReference type="Proteomes" id="UP000319728">
    <property type="component" value="Unassembled WGS sequence"/>
</dbReference>
<evidence type="ECO:0000256" key="10">
    <source>
        <dbReference type="SAM" id="SignalP"/>
    </source>
</evidence>
<feature type="region of interest" description="Disordered" evidence="8">
    <location>
        <begin position="373"/>
        <end position="417"/>
    </location>
</feature>
<dbReference type="GO" id="GO:0004559">
    <property type="term" value="F:alpha-mannosidase activity"/>
    <property type="evidence" value="ECO:0007669"/>
    <property type="project" value="TreeGrafter"/>
</dbReference>
<dbReference type="RefSeq" id="WP_145819639.1">
    <property type="nucleotide sequence ID" value="NZ_AP023438.1"/>
</dbReference>
<comment type="subcellular location">
    <subcellularLocation>
        <location evidence="1">Golgi apparatus membrane</location>
        <topology evidence="1">Single-pass type II membrane protein</topology>
    </subcellularLocation>
</comment>
<evidence type="ECO:0000256" key="8">
    <source>
        <dbReference type="SAM" id="MobiDB-lite"/>
    </source>
</evidence>
<keyword evidence="5 9" id="KW-1133">Transmembrane helix</keyword>
<keyword evidence="2 9" id="KW-0812">Transmembrane</keyword>
<feature type="compositionally biased region" description="Low complexity" evidence="8">
    <location>
        <begin position="373"/>
        <end position="385"/>
    </location>
</feature>
<comment type="caution">
    <text evidence="11">The sequence shown here is derived from an EMBL/GenBank/DDBJ whole genome shotgun (WGS) entry which is preliminary data.</text>
</comment>
<reference evidence="11 12" key="1">
    <citation type="submission" date="2019-07" db="EMBL/GenBank/DDBJ databases">
        <title>R&amp;d 2014.</title>
        <authorList>
            <person name="Klenk H.-P."/>
        </authorList>
    </citation>
    <scope>NUCLEOTIDE SEQUENCE [LARGE SCALE GENOMIC DNA]</scope>
    <source>
        <strain evidence="11 12">DSM 43912</strain>
    </source>
</reference>
<dbReference type="InterPro" id="IPR026071">
    <property type="entry name" value="Glyco_Hydrolase_99"/>
</dbReference>
<feature type="transmembrane region" description="Helical" evidence="9">
    <location>
        <begin position="792"/>
        <end position="816"/>
    </location>
</feature>
<evidence type="ECO:0000256" key="2">
    <source>
        <dbReference type="ARBA" id="ARBA00022692"/>
    </source>
</evidence>
<organism evidence="11 12">
    <name type="scientific">Micromonospora sagamiensis</name>
    <dbReference type="NCBI Taxonomy" id="47875"/>
    <lineage>
        <taxon>Bacteria</taxon>
        <taxon>Bacillati</taxon>
        <taxon>Actinomycetota</taxon>
        <taxon>Actinomycetes</taxon>
        <taxon>Micromonosporales</taxon>
        <taxon>Micromonosporaceae</taxon>
        <taxon>Micromonospora</taxon>
    </lineage>
</organism>
<sequence>MTGPLRRLLLPLAVAAGVLGLTPVAAVADGPASRRPGVLRMQTVPPLAGVQVTVDGSTARSDVHGRISVRVRNFLGLADRIAVAPAAVSSDRRVVFDRFRGSPDAGVHRVVEVGLRTIRRVSWSFVERLGTPVPAQRITTMRLRSSTGEIHELSGADLTRPRWVAESRTQQGPRGLASKQLYYVVDSVIVDGTSVVNRAAQRFVPWTQQAWVIELLFFKVTFSAADMIFSRQAGDGVELTRADGRVERLGFAGDGTVLVPDLPRGTYEVKVAGGGVSFGRPVSISRDQQVVLSVISPLDLSLVVLGVLAVALGLVLVGRPHLCRALVRPRRPSWPSRPSWLQLPVPRRRADPTDPADLVDPVALVAPVAPVDPVDPADPGAGVPEQPVPVPTAPATHPSTANGAAAGMPDRPAGRSGGRRGAAVAVVGLVALLVPLPVTDRSAAAAPPPVTDRLVAAPPQKAPWTAPAGAPPWAPVPAQEVAAAAGRASAGESAPVPVLAYYYIWFNPSSWNRAKTDYPLLGRYSSDDTEILRRHVRMAKAAGIDGFLVSWKHTPQLDARLAALVDIARREDFKLGIVYQGLDFARDPLPLATVRADLGHFADRYAAEPVFDIFDRPVVVWTGSEKFTAEQIDDTVGQARRRLLVLGNAKNVDAVADTRGVLDGHAYYWSSADPVKEKTDRKLAAMSEAVKRTGGLWIAPVAPGFDARMIGGRRDVDRRDGDTLRASFAAARHSAPDALGVISWNEFSENTHIEPSERHGETYLDVLADLLGRTVDHDVLLESHATSDEKPWGLPAWAALLSTVAVAAVPPLWLVYRRRRARPAVTPPTQRGAAPQVDPVDL</sequence>
<evidence type="ECO:0000313" key="12">
    <source>
        <dbReference type="Proteomes" id="UP000319728"/>
    </source>
</evidence>
<keyword evidence="12" id="KW-1185">Reference proteome</keyword>
<dbReference type="Gene3D" id="3.20.20.80">
    <property type="entry name" value="Glycosidases"/>
    <property type="match status" value="1"/>
</dbReference>
<evidence type="ECO:0000256" key="3">
    <source>
        <dbReference type="ARBA" id="ARBA00022801"/>
    </source>
</evidence>
<keyword evidence="10" id="KW-0732">Signal</keyword>
<keyword evidence="3 11" id="KW-0378">Hydrolase</keyword>
<proteinExistence type="predicted"/>
<evidence type="ECO:0000256" key="1">
    <source>
        <dbReference type="ARBA" id="ARBA00004323"/>
    </source>
</evidence>
<feature type="signal peptide" evidence="10">
    <location>
        <begin position="1"/>
        <end position="28"/>
    </location>
</feature>
<dbReference type="PANTHER" id="PTHR13572">
    <property type="entry name" value="ENDO-ALPHA-1,2-MANNOSIDASE"/>
    <property type="match status" value="1"/>
</dbReference>
<keyword evidence="7 9" id="KW-0472">Membrane</keyword>
<evidence type="ECO:0000256" key="7">
    <source>
        <dbReference type="ARBA" id="ARBA00023136"/>
    </source>
</evidence>
<dbReference type="EMBL" id="VLLP01000001">
    <property type="protein sequence ID" value="TWJ31078.1"/>
    <property type="molecule type" value="Genomic_DNA"/>
</dbReference>
<gene>
    <name evidence="11" type="ORF">JD81_04630</name>
</gene>
<name>A0A562WLL1_9ACTN</name>
<dbReference type="AlphaFoldDB" id="A0A562WLL1"/>